<dbReference type="OrthoDB" id="7888986at2"/>
<evidence type="ECO:0000256" key="1">
    <source>
        <dbReference type="HAMAP-Rule" id="MF_02077"/>
    </source>
</evidence>
<feature type="transmembrane region" description="Helical" evidence="1">
    <location>
        <begin position="191"/>
        <end position="214"/>
    </location>
</feature>
<gene>
    <name evidence="1" type="primary">amj</name>
    <name evidence="2" type="ORF">D4T97_005155</name>
</gene>
<keyword evidence="1" id="KW-0961">Cell wall biogenesis/degradation</keyword>
<evidence type="ECO:0000313" key="2">
    <source>
        <dbReference type="EMBL" id="RST76172.1"/>
    </source>
</evidence>
<feature type="transmembrane region" description="Helical" evidence="1">
    <location>
        <begin position="37"/>
        <end position="55"/>
    </location>
</feature>
<dbReference type="EMBL" id="QYTV02000002">
    <property type="protein sequence ID" value="RST76172.1"/>
    <property type="molecule type" value="Genomic_DNA"/>
</dbReference>
<keyword evidence="1" id="KW-0813">Transport</keyword>
<comment type="similarity">
    <text evidence="1">Belongs to the Amj family.</text>
</comment>
<keyword evidence="3" id="KW-1185">Reference proteome</keyword>
<feature type="transmembrane region" description="Helical" evidence="1">
    <location>
        <begin position="6"/>
        <end position="25"/>
    </location>
</feature>
<dbReference type="HAMAP" id="MF_02077">
    <property type="entry name" value="Amj_flippase"/>
    <property type="match status" value="1"/>
</dbReference>
<sequence>MELITSKVVVISIFLLVITMVETLAYSTRISGARVKLIATALSLFSTLVIVSRFSTMIQQPLTAKLIAEAPDANKLGFIEDQYRILIGVTSFGVLLGILLFPTFINIFSRAIIQLSNERGSVVSTFFKQLNPKSLKKIIMCFRLPKITYLKGITLKTIPKRLFVINVIVSAIFTIGVLSSLYASMLVPKDYAQAALMSSGIINGVATILLTLFIDPKASVLADRVMKNQCDYVFLKSYSLTMISSKFMGTILAQLLFIPAAYYVAWFAKWI</sequence>
<comment type="pathway">
    <text evidence="1">Cell wall biogenesis; peptidoglycan biosynthesis.</text>
</comment>
<organism evidence="2 3">
    <name type="scientific">Siminovitchia acidinfaciens</name>
    <dbReference type="NCBI Taxonomy" id="2321395"/>
    <lineage>
        <taxon>Bacteria</taxon>
        <taxon>Bacillati</taxon>
        <taxon>Bacillota</taxon>
        <taxon>Bacilli</taxon>
        <taxon>Bacillales</taxon>
        <taxon>Bacillaceae</taxon>
        <taxon>Siminovitchia</taxon>
    </lineage>
</organism>
<dbReference type="Proteomes" id="UP000287156">
    <property type="component" value="Unassembled WGS sequence"/>
</dbReference>
<dbReference type="AlphaFoldDB" id="A0A429Y426"/>
<dbReference type="InterPro" id="IPR021260">
    <property type="entry name" value="Amj"/>
</dbReference>
<dbReference type="RefSeq" id="WP_126048404.1">
    <property type="nucleotide sequence ID" value="NZ_QYTV02000002.1"/>
</dbReference>
<dbReference type="Pfam" id="PF10997">
    <property type="entry name" value="Amj"/>
    <property type="match status" value="1"/>
</dbReference>
<keyword evidence="1" id="KW-0133">Cell shape</keyword>
<feature type="transmembrane region" description="Helical" evidence="1">
    <location>
        <begin position="247"/>
        <end position="268"/>
    </location>
</feature>
<evidence type="ECO:0000313" key="3">
    <source>
        <dbReference type="Proteomes" id="UP000287156"/>
    </source>
</evidence>
<dbReference type="UniPathway" id="UPA00219"/>
<dbReference type="GO" id="GO:0005886">
    <property type="term" value="C:plasma membrane"/>
    <property type="evidence" value="ECO:0007669"/>
    <property type="project" value="UniProtKB-SubCell"/>
</dbReference>
<protein>
    <recommendedName>
        <fullName evidence="1">Lipid II flippase Amj</fullName>
    </recommendedName>
</protein>
<keyword evidence="1" id="KW-1133">Transmembrane helix</keyword>
<dbReference type="GO" id="GO:0008360">
    <property type="term" value="P:regulation of cell shape"/>
    <property type="evidence" value="ECO:0007669"/>
    <property type="project" value="UniProtKB-KW"/>
</dbReference>
<keyword evidence="1" id="KW-0573">Peptidoglycan synthesis</keyword>
<keyword evidence="1" id="KW-0472">Membrane</keyword>
<feature type="transmembrane region" description="Helical" evidence="1">
    <location>
        <begin position="85"/>
        <end position="109"/>
    </location>
</feature>
<proteinExistence type="inferred from homology"/>
<dbReference type="GO" id="GO:0071555">
    <property type="term" value="P:cell wall organization"/>
    <property type="evidence" value="ECO:0007669"/>
    <property type="project" value="UniProtKB-KW"/>
</dbReference>
<feature type="transmembrane region" description="Helical" evidence="1">
    <location>
        <begin position="163"/>
        <end position="185"/>
    </location>
</feature>
<keyword evidence="1" id="KW-0812">Transmembrane</keyword>
<dbReference type="GO" id="GO:0015648">
    <property type="term" value="F:lipid-linked peptidoglycan transporter activity"/>
    <property type="evidence" value="ECO:0007669"/>
    <property type="project" value="UniProtKB-UniRule"/>
</dbReference>
<reference evidence="2" key="1">
    <citation type="submission" date="2018-12" db="EMBL/GenBank/DDBJ databases">
        <authorList>
            <person name="Sun L."/>
            <person name="Chen Z."/>
        </authorList>
    </citation>
    <scope>NUCLEOTIDE SEQUENCE [LARGE SCALE GENOMIC DNA]</scope>
    <source>
        <strain evidence="2">3-2-2</strain>
    </source>
</reference>
<accession>A0A429Y426</accession>
<comment type="function">
    <text evidence="1">Involved in peptidoglycan biosynthesis. Transports lipid-linked peptidoglycan precursors from the inner to the outer leaflet of the cytoplasmic membrane.</text>
</comment>
<keyword evidence="1" id="KW-1003">Cell membrane</keyword>
<comment type="subcellular location">
    <subcellularLocation>
        <location evidence="1">Cell membrane</location>
        <topology evidence="1">Multi-pass membrane protein</topology>
    </subcellularLocation>
</comment>
<name>A0A429Y426_9BACI</name>
<dbReference type="GO" id="GO:0009252">
    <property type="term" value="P:peptidoglycan biosynthetic process"/>
    <property type="evidence" value="ECO:0007669"/>
    <property type="project" value="UniProtKB-UniRule"/>
</dbReference>
<comment type="caution">
    <text evidence="2">The sequence shown here is derived from an EMBL/GenBank/DDBJ whole genome shotgun (WGS) entry which is preliminary data.</text>
</comment>